<feature type="signal peptide" evidence="2">
    <location>
        <begin position="1"/>
        <end position="23"/>
    </location>
</feature>
<dbReference type="Pfam" id="PF01391">
    <property type="entry name" value="Collagen"/>
    <property type="match status" value="1"/>
</dbReference>
<protein>
    <recommendedName>
        <fullName evidence="5">Collagen triple helix repeat protein</fullName>
    </recommendedName>
</protein>
<comment type="caution">
    <text evidence="3">The sequence shown here is derived from an EMBL/GenBank/DDBJ whole genome shotgun (WGS) entry which is preliminary data.</text>
</comment>
<evidence type="ECO:0008006" key="5">
    <source>
        <dbReference type="Google" id="ProtNLM"/>
    </source>
</evidence>
<feature type="chain" id="PRO_5033055068" description="Collagen triple helix repeat protein" evidence="2">
    <location>
        <begin position="24"/>
        <end position="345"/>
    </location>
</feature>
<dbReference type="PANTHER" id="PTHR24637:SF428">
    <property type="entry name" value="SCAVENGER RECEPTOR CLASS A MEMBER 3"/>
    <property type="match status" value="1"/>
</dbReference>
<dbReference type="RefSeq" id="WP_183343215.1">
    <property type="nucleotide sequence ID" value="NZ_JACHNU010000004.1"/>
</dbReference>
<dbReference type="Proteomes" id="UP000585272">
    <property type="component" value="Unassembled WGS sequence"/>
</dbReference>
<dbReference type="PANTHER" id="PTHR24637">
    <property type="entry name" value="COLLAGEN"/>
    <property type="match status" value="1"/>
</dbReference>
<gene>
    <name evidence="3" type="ORF">BDZ31_003082</name>
</gene>
<evidence type="ECO:0000256" key="2">
    <source>
        <dbReference type="SAM" id="SignalP"/>
    </source>
</evidence>
<sequence>MRRWIAGAAACAALALAPSAARADLVPFVDCVELTAGANENVWFAYANSDPTTVTVDVGVPNYFLQAPNFRPGQPIEFQPGVRRRVFSVSHDVDAGPLTWRLTGADAEATAASPRCAAALIVWRGTWNALTAYATGDTVFANGSSWIATAPSTNVEPAEGTSWNLLAAGASGPAGPQGPVGPVGPQGPVGPVGPQGADGAVGPVGPPGPPGADGADGPVGPEGPRGAVGADGPEGPRGLQGPPGADGAPGERGATGPPGERGATGPPGEPGPAGAVAGAKARRFGRKGLATVVDRRVRTTSVVLVQYADPRRRSLRPTNVRATRTGRFVVAGEPGARFRWIVVQP</sequence>
<proteinExistence type="predicted"/>
<keyword evidence="4" id="KW-1185">Reference proteome</keyword>
<dbReference type="Gene3D" id="2.10.10.20">
    <property type="entry name" value="Carbohydrate-binding module superfamily 5/12"/>
    <property type="match status" value="1"/>
</dbReference>
<evidence type="ECO:0000313" key="4">
    <source>
        <dbReference type="Proteomes" id="UP000585272"/>
    </source>
</evidence>
<accession>A0A840IEQ3</accession>
<evidence type="ECO:0000256" key="1">
    <source>
        <dbReference type="SAM" id="MobiDB-lite"/>
    </source>
</evidence>
<evidence type="ECO:0000313" key="3">
    <source>
        <dbReference type="EMBL" id="MBB4663487.1"/>
    </source>
</evidence>
<organism evidence="3 4">
    <name type="scientific">Conexibacter arvalis</name>
    <dbReference type="NCBI Taxonomy" id="912552"/>
    <lineage>
        <taxon>Bacteria</taxon>
        <taxon>Bacillati</taxon>
        <taxon>Actinomycetota</taxon>
        <taxon>Thermoleophilia</taxon>
        <taxon>Solirubrobacterales</taxon>
        <taxon>Conexibacteraceae</taxon>
        <taxon>Conexibacter</taxon>
    </lineage>
</organism>
<keyword evidence="2" id="KW-0732">Signal</keyword>
<feature type="region of interest" description="Disordered" evidence="1">
    <location>
        <begin position="166"/>
        <end position="279"/>
    </location>
</feature>
<dbReference type="AlphaFoldDB" id="A0A840IEQ3"/>
<dbReference type="EMBL" id="JACHNU010000004">
    <property type="protein sequence ID" value="MBB4663487.1"/>
    <property type="molecule type" value="Genomic_DNA"/>
</dbReference>
<name>A0A840IEQ3_9ACTN</name>
<feature type="compositionally biased region" description="Low complexity" evidence="1">
    <location>
        <begin position="212"/>
        <end position="224"/>
    </location>
</feature>
<feature type="compositionally biased region" description="Low complexity" evidence="1">
    <location>
        <begin position="251"/>
        <end position="279"/>
    </location>
</feature>
<reference evidence="3 4" key="1">
    <citation type="submission" date="2020-08" db="EMBL/GenBank/DDBJ databases">
        <title>Genomic Encyclopedia of Archaeal and Bacterial Type Strains, Phase II (KMG-II): from individual species to whole genera.</title>
        <authorList>
            <person name="Goeker M."/>
        </authorList>
    </citation>
    <scope>NUCLEOTIDE SEQUENCE [LARGE SCALE GENOMIC DNA]</scope>
    <source>
        <strain evidence="3 4">DSM 23288</strain>
    </source>
</reference>
<feature type="compositionally biased region" description="Low complexity" evidence="1">
    <location>
        <begin position="192"/>
        <end position="203"/>
    </location>
</feature>
<dbReference type="InterPro" id="IPR008160">
    <property type="entry name" value="Collagen"/>
</dbReference>